<organism evidence="1 2">
    <name type="scientific">Marivita geojedonensis</name>
    <dbReference type="NCBI Taxonomy" id="1123756"/>
    <lineage>
        <taxon>Bacteria</taxon>
        <taxon>Pseudomonadati</taxon>
        <taxon>Pseudomonadota</taxon>
        <taxon>Alphaproteobacteria</taxon>
        <taxon>Rhodobacterales</taxon>
        <taxon>Roseobacteraceae</taxon>
        <taxon>Marivita</taxon>
    </lineage>
</organism>
<accession>A0A1X4NL63</accession>
<sequence length="116" mass="12519">MDMGLAALAEEVEAALVLEADLADRALSVINGISADLLLSREDLDSTDKVLSVIYAVRPGWSVTIKGNATRPNGHWRCTLRKSSDRDNDEYLGIGRGPTLPHSLLASLLKALSFTK</sequence>
<dbReference type="OrthoDB" id="7857658at2"/>
<protein>
    <submittedName>
        <fullName evidence="1">Uncharacterized protein</fullName>
    </submittedName>
</protein>
<dbReference type="Proteomes" id="UP000193926">
    <property type="component" value="Unassembled WGS sequence"/>
</dbReference>
<keyword evidence="2" id="KW-1185">Reference proteome</keyword>
<name>A0A1X4NL63_9RHOB</name>
<dbReference type="AlphaFoldDB" id="A0A1X4NL63"/>
<comment type="caution">
    <text evidence="1">The sequence shown here is derived from an EMBL/GenBank/DDBJ whole genome shotgun (WGS) entry which is preliminary data.</text>
</comment>
<reference evidence="1 2" key="1">
    <citation type="submission" date="2014-03" db="EMBL/GenBank/DDBJ databases">
        <title>The draft genome sequence of Marivita geojedonensis KCTC 23882.</title>
        <authorList>
            <person name="Lai Q."/>
            <person name="Shao Z."/>
        </authorList>
    </citation>
    <scope>NUCLEOTIDE SEQUENCE [LARGE SCALE GENOMIC DNA]</scope>
    <source>
        <strain evidence="1 2">DPG-138</strain>
    </source>
</reference>
<gene>
    <name evidence="1" type="ORF">MGEO_10625</name>
</gene>
<dbReference type="RefSeq" id="WP_085637024.1">
    <property type="nucleotide sequence ID" value="NZ_JFKC01000008.1"/>
</dbReference>
<dbReference type="EMBL" id="JFKC01000008">
    <property type="protein sequence ID" value="OSQ50885.1"/>
    <property type="molecule type" value="Genomic_DNA"/>
</dbReference>
<proteinExistence type="predicted"/>
<dbReference type="STRING" id="1123756.MGEO_10625"/>
<evidence type="ECO:0000313" key="2">
    <source>
        <dbReference type="Proteomes" id="UP000193926"/>
    </source>
</evidence>
<evidence type="ECO:0000313" key="1">
    <source>
        <dbReference type="EMBL" id="OSQ50885.1"/>
    </source>
</evidence>